<evidence type="ECO:0000259" key="2">
    <source>
        <dbReference type="Pfam" id="PF14378"/>
    </source>
</evidence>
<feature type="transmembrane region" description="Helical" evidence="1">
    <location>
        <begin position="224"/>
        <end position="246"/>
    </location>
</feature>
<feature type="transmembrane region" description="Helical" evidence="1">
    <location>
        <begin position="277"/>
        <end position="298"/>
    </location>
</feature>
<keyword evidence="1" id="KW-0472">Membrane</keyword>
<keyword evidence="4" id="KW-1185">Reference proteome</keyword>
<protein>
    <submittedName>
        <fullName evidence="3">Membrane-associated phospholipid phosphatase</fullName>
    </submittedName>
</protein>
<keyword evidence="1" id="KW-1133">Transmembrane helix</keyword>
<dbReference type="EMBL" id="JAUSRF010000036">
    <property type="protein sequence ID" value="MDP9840738.1"/>
    <property type="molecule type" value="Genomic_DNA"/>
</dbReference>
<proteinExistence type="predicted"/>
<feature type="transmembrane region" description="Helical" evidence="1">
    <location>
        <begin position="12"/>
        <end position="32"/>
    </location>
</feature>
<feature type="domain" description="Inositolphosphotransferase Aur1/Ipt1" evidence="2">
    <location>
        <begin position="100"/>
        <end position="290"/>
    </location>
</feature>
<feature type="transmembrane region" description="Helical" evidence="1">
    <location>
        <begin position="71"/>
        <end position="90"/>
    </location>
</feature>
<dbReference type="RefSeq" id="WP_306840232.1">
    <property type="nucleotide sequence ID" value="NZ_JAUSRF010000036.1"/>
</dbReference>
<evidence type="ECO:0000313" key="3">
    <source>
        <dbReference type="EMBL" id="MDP9840738.1"/>
    </source>
</evidence>
<comment type="caution">
    <text evidence="3">The sequence shown here is derived from an EMBL/GenBank/DDBJ whole genome shotgun (WGS) entry which is preliminary data.</text>
</comment>
<dbReference type="Pfam" id="PF14378">
    <property type="entry name" value="PAP2_3"/>
    <property type="match status" value="1"/>
</dbReference>
<dbReference type="Gene3D" id="1.20.144.10">
    <property type="entry name" value="Phosphatidic acid phosphatase type 2/haloperoxidase"/>
    <property type="match status" value="1"/>
</dbReference>
<reference evidence="3 4" key="1">
    <citation type="submission" date="2023-07" db="EMBL/GenBank/DDBJ databases">
        <title>Sorghum-associated microbial communities from plants grown in Nebraska, USA.</title>
        <authorList>
            <person name="Schachtman D."/>
        </authorList>
    </citation>
    <scope>NUCLEOTIDE SEQUENCE [LARGE SCALE GENOMIC DNA]</scope>
    <source>
        <strain evidence="3 4">DS1307</strain>
    </source>
</reference>
<evidence type="ECO:0000256" key="1">
    <source>
        <dbReference type="SAM" id="Phobius"/>
    </source>
</evidence>
<dbReference type="InterPro" id="IPR026841">
    <property type="entry name" value="Aur1/Ipt1"/>
</dbReference>
<organism evidence="3 4">
    <name type="scientific">Neorhizobium huautlense</name>
    <dbReference type="NCBI Taxonomy" id="67774"/>
    <lineage>
        <taxon>Bacteria</taxon>
        <taxon>Pseudomonadati</taxon>
        <taxon>Pseudomonadota</taxon>
        <taxon>Alphaproteobacteria</taxon>
        <taxon>Hyphomicrobiales</taxon>
        <taxon>Rhizobiaceae</taxon>
        <taxon>Rhizobium/Agrobacterium group</taxon>
        <taxon>Neorhizobium</taxon>
    </lineage>
</organism>
<sequence>MSNDLYRARQVLIWLAIATHALIYGLAFAIGMRLNYQTLLPFIAWLGGTLIFAGVYCRWRNMPKLHNIVEPALVGSLLSIAILVSTYLAMLPSLPLADAKLAHLDAAIGFDWRAFVRVVDGLPWLAAFLNLAYQSFTIQLFLIPVLLSVMGQAQRAYWMISSYALVGLCAAIVAVWFPAVGAFPHNHMGPEDLENINIFYGYFFLEQFHGVRGNPNFVFDINDAAGIITFPSVHAAVAALCAWAAWNVRPIRYPVLLLNVGMAVSAVSHGSHYLVDALAGVPLAFLCIALASGLTHLVPERRPKAEPVFATGQATTV</sequence>
<feature type="transmembrane region" description="Helical" evidence="1">
    <location>
        <begin position="38"/>
        <end position="59"/>
    </location>
</feature>
<feature type="transmembrane region" description="Helical" evidence="1">
    <location>
        <begin position="124"/>
        <end position="149"/>
    </location>
</feature>
<gene>
    <name evidence="3" type="ORF">J2T09_005526</name>
</gene>
<feature type="transmembrane region" description="Helical" evidence="1">
    <location>
        <begin position="156"/>
        <end position="179"/>
    </location>
</feature>
<keyword evidence="1" id="KW-0812">Transmembrane</keyword>
<dbReference type="Proteomes" id="UP001241472">
    <property type="component" value="Unassembled WGS sequence"/>
</dbReference>
<feature type="transmembrane region" description="Helical" evidence="1">
    <location>
        <begin position="253"/>
        <end position="271"/>
    </location>
</feature>
<name>A0ABT9Q322_9HYPH</name>
<evidence type="ECO:0000313" key="4">
    <source>
        <dbReference type="Proteomes" id="UP001241472"/>
    </source>
</evidence>
<accession>A0ABT9Q322</accession>